<feature type="non-terminal residue" evidence="1">
    <location>
        <position position="1"/>
    </location>
</feature>
<gene>
    <name evidence="1" type="ORF">RPERSI_LOCUS34100</name>
</gene>
<protein>
    <submittedName>
        <fullName evidence="1">15705_t:CDS:1</fullName>
    </submittedName>
</protein>
<dbReference type="EMBL" id="CAJVQC010150826">
    <property type="protein sequence ID" value="CAG8846354.1"/>
    <property type="molecule type" value="Genomic_DNA"/>
</dbReference>
<dbReference type="Proteomes" id="UP000789920">
    <property type="component" value="Unassembled WGS sequence"/>
</dbReference>
<sequence length="114" mass="12266">CTYISTPQPEDNISVNGRSIYWGCPAGYFCLGPNITINGSTTQGNAVKCPPGFFCPENSAQPIYCCEGYYCTEDAKGISLCPEGHFCSLGTVYPVSCDRLALCPEGSKRGNKFL</sequence>
<name>A0ACA9SQZ4_9GLOM</name>
<evidence type="ECO:0000313" key="1">
    <source>
        <dbReference type="EMBL" id="CAG8846354.1"/>
    </source>
</evidence>
<keyword evidence="2" id="KW-1185">Reference proteome</keyword>
<comment type="caution">
    <text evidence="1">The sequence shown here is derived from an EMBL/GenBank/DDBJ whole genome shotgun (WGS) entry which is preliminary data.</text>
</comment>
<organism evidence="1 2">
    <name type="scientific">Racocetra persica</name>
    <dbReference type="NCBI Taxonomy" id="160502"/>
    <lineage>
        <taxon>Eukaryota</taxon>
        <taxon>Fungi</taxon>
        <taxon>Fungi incertae sedis</taxon>
        <taxon>Mucoromycota</taxon>
        <taxon>Glomeromycotina</taxon>
        <taxon>Glomeromycetes</taxon>
        <taxon>Diversisporales</taxon>
        <taxon>Gigasporaceae</taxon>
        <taxon>Racocetra</taxon>
    </lineage>
</organism>
<evidence type="ECO:0000313" key="2">
    <source>
        <dbReference type="Proteomes" id="UP000789920"/>
    </source>
</evidence>
<proteinExistence type="predicted"/>
<feature type="non-terminal residue" evidence="1">
    <location>
        <position position="114"/>
    </location>
</feature>
<accession>A0ACA9SQZ4</accession>
<reference evidence="1" key="1">
    <citation type="submission" date="2021-06" db="EMBL/GenBank/DDBJ databases">
        <authorList>
            <person name="Kallberg Y."/>
            <person name="Tangrot J."/>
            <person name="Rosling A."/>
        </authorList>
    </citation>
    <scope>NUCLEOTIDE SEQUENCE</scope>
    <source>
        <strain evidence="1">MA461A</strain>
    </source>
</reference>